<proteinExistence type="predicted"/>
<comment type="caution">
    <text evidence="1">The sequence shown here is derived from an EMBL/GenBank/DDBJ whole genome shotgun (WGS) entry which is preliminary data.</text>
</comment>
<protein>
    <submittedName>
        <fullName evidence="1">Uncharacterized protein</fullName>
    </submittedName>
</protein>
<reference evidence="1 2" key="1">
    <citation type="submission" date="2017-12" db="EMBL/GenBank/DDBJ databases">
        <authorList>
            <person name="Pombert J.-F."/>
            <person name="Haag K.L."/>
            <person name="Ebert D."/>
        </authorList>
    </citation>
    <scope>NUCLEOTIDE SEQUENCE [LARGE SCALE GENOMIC DNA]</scope>
    <source>
        <strain evidence="1">IL-BN-2</strain>
    </source>
</reference>
<dbReference type="EMBL" id="PIXR01002533">
    <property type="protein sequence ID" value="TBT98201.1"/>
    <property type="molecule type" value="Genomic_DNA"/>
</dbReference>
<evidence type="ECO:0000313" key="1">
    <source>
        <dbReference type="EMBL" id="TBT98201.1"/>
    </source>
</evidence>
<dbReference type="AlphaFoldDB" id="A0A4V2JTZ6"/>
<evidence type="ECO:0000313" key="2">
    <source>
        <dbReference type="Proteomes" id="UP000293045"/>
    </source>
</evidence>
<gene>
    <name evidence="1" type="ORF">CWI39_2533p0010</name>
</gene>
<dbReference type="Proteomes" id="UP000293045">
    <property type="component" value="Unassembled WGS sequence"/>
</dbReference>
<name>A0A4V2JTZ6_9MICR</name>
<sequence>TARIADLGHSCFTTETQSRIESNTITRFPSGIPDVLRFSMVFAGLYADESGQEDGRYSVN</sequence>
<organism evidence="1 2">
    <name type="scientific">Hamiltosporidium magnivora</name>
    <dbReference type="NCBI Taxonomy" id="148818"/>
    <lineage>
        <taxon>Eukaryota</taxon>
        <taxon>Fungi</taxon>
        <taxon>Fungi incertae sedis</taxon>
        <taxon>Microsporidia</taxon>
        <taxon>Dubosqiidae</taxon>
        <taxon>Hamiltosporidium</taxon>
    </lineage>
</organism>
<accession>A0A4V2JTZ6</accession>
<dbReference type="VEuPathDB" id="MicrosporidiaDB:CWI39_2533p0010"/>
<feature type="non-terminal residue" evidence="1">
    <location>
        <position position="1"/>
    </location>
</feature>